<dbReference type="InterPro" id="IPR036754">
    <property type="entry name" value="YbaK/aa-tRNA-synt-asso_dom_sf"/>
</dbReference>
<dbReference type="Pfam" id="PF00587">
    <property type="entry name" value="tRNA-synt_2b"/>
    <property type="match status" value="1"/>
</dbReference>
<comment type="domain">
    <text evidence="10">Consists of three domains: the N-terminal catalytic domain, the editing domain and the C-terminal anticodon-binding domain.</text>
</comment>
<dbReference type="Proteomes" id="UP000006898">
    <property type="component" value="Chromosome"/>
</dbReference>
<comment type="subunit">
    <text evidence="2 10">Homodimer.</text>
</comment>
<dbReference type="AlphaFoldDB" id="D5MJF7"/>
<keyword evidence="5 10" id="KW-0547">Nucleotide-binding</keyword>
<sequence length="572" mass="63764">MRWTRSLIPTLKEEPAEAEAISHKLMVRAGLVRQLAAGIYITLPLGQRVMDKISAIIREEMNRIDGQEITMPVLHPAELWQQTGRWATIGEEMFRLYDRGKRQMCLGMTHEEVVAWLAAREIRSYRDLPQTWYQIQTKLRDEARPKSGVLRTREFVMKDSYSLDRDDAGLEKSYELHKEAYCRIFTRCGLSFHAVESDPGMMGGAVAHEFMAPSEAGEDEIALCDRCGYSANIELAVSRPRSPVFTTWDLEEIATPGAGTIEEVCRLLQIDPAVTIKSLLLITTDGPLLALLRGDQQLHEKKLAKVVGEARSAHRDEILTYLRVGPGSIGPVGVDLPIIADESLREGRYVAGANKDGFHLRGIAPGVHFQPRWADIHQVSNGDRCPHCEGSLRIERVIEIGNIFRLGTKYSIPMKAVYLSEAGEEYPIVMGSYGIGLARIAAAAVEQHHDDLGIIWPSAIAPFQLHLLPVNMRDQKMAELAEALYSQLQQAGIETLYDDRDERAGVKFKDADLLGLPMRMTIGTRTLKEGMVDLKIRKTAKEVQIPLSEAVSTVHSLLSRPAKLAPPKATPP</sequence>
<dbReference type="InterPro" id="IPR002316">
    <property type="entry name" value="Pro-tRNA-ligase_IIa"/>
</dbReference>
<dbReference type="NCBIfam" id="NF006625">
    <property type="entry name" value="PRK09194.1"/>
    <property type="match status" value="1"/>
</dbReference>
<evidence type="ECO:0000313" key="13">
    <source>
        <dbReference type="Proteomes" id="UP000006898"/>
    </source>
</evidence>
<dbReference type="STRING" id="671143.DAMO_2469"/>
<dbReference type="InterPro" id="IPR023717">
    <property type="entry name" value="Pro-tRNA-Synthase_IIa_type1"/>
</dbReference>
<comment type="catalytic activity">
    <reaction evidence="9 10">
        <text>tRNA(Pro) + L-proline + ATP = L-prolyl-tRNA(Pro) + AMP + diphosphate</text>
        <dbReference type="Rhea" id="RHEA:14305"/>
        <dbReference type="Rhea" id="RHEA-COMP:9700"/>
        <dbReference type="Rhea" id="RHEA-COMP:9702"/>
        <dbReference type="ChEBI" id="CHEBI:30616"/>
        <dbReference type="ChEBI" id="CHEBI:33019"/>
        <dbReference type="ChEBI" id="CHEBI:60039"/>
        <dbReference type="ChEBI" id="CHEBI:78442"/>
        <dbReference type="ChEBI" id="CHEBI:78532"/>
        <dbReference type="ChEBI" id="CHEBI:456215"/>
        <dbReference type="EC" id="6.1.1.15"/>
    </reaction>
</comment>
<comment type="similarity">
    <text evidence="10">Belongs to the class-II aminoacyl-tRNA synthetase family. ProS type 1 subfamily.</text>
</comment>
<dbReference type="PANTHER" id="PTHR42753:SF2">
    <property type="entry name" value="PROLINE--TRNA LIGASE"/>
    <property type="match status" value="1"/>
</dbReference>
<evidence type="ECO:0000256" key="5">
    <source>
        <dbReference type="ARBA" id="ARBA00022741"/>
    </source>
</evidence>
<proteinExistence type="inferred from homology"/>
<evidence type="ECO:0000256" key="7">
    <source>
        <dbReference type="ARBA" id="ARBA00022917"/>
    </source>
</evidence>
<name>D5MJF7_METO1</name>
<dbReference type="InterPro" id="IPR007214">
    <property type="entry name" value="YbaK/aa-tRNA-synth-assoc-dom"/>
</dbReference>
<organism evidence="12 13">
    <name type="scientific">Methylomirabilis oxygeniifera</name>
    <dbReference type="NCBI Taxonomy" id="671143"/>
    <lineage>
        <taxon>Bacteria</taxon>
        <taxon>Candidatus Methylomirabilota</taxon>
        <taxon>Candidatus Methylomirabilia</taxon>
        <taxon>Candidatus Methylomirabilales</taxon>
        <taxon>Candidatus Methylomirabilaceae</taxon>
        <taxon>Candidatus Methylomirabilis</taxon>
    </lineage>
</organism>
<reference evidence="12 13" key="1">
    <citation type="journal article" date="2010" name="Nature">
        <title>Nitrite-driven anaerobic methane oxidation by oxygenic bacteria.</title>
        <authorList>
            <person name="Ettwig K.F."/>
            <person name="Butler M.K."/>
            <person name="Le Paslier D."/>
            <person name="Pelletier E."/>
            <person name="Mangenot S."/>
            <person name="Kuypers M.M.M."/>
            <person name="Schreiber F."/>
            <person name="Dutilh B.E."/>
            <person name="Zedelius J."/>
            <person name="de Beer D."/>
            <person name="Gloerich J."/>
            <person name="Wessels H.J.C.T."/>
            <person name="van Allen T."/>
            <person name="Luesken F."/>
            <person name="Wu M."/>
            <person name="van de Pas-Schoonen K.T."/>
            <person name="Op den Camp H.J.M."/>
            <person name="Janssen-Megens E.M."/>
            <person name="Francoijs K-J."/>
            <person name="Stunnenberg H."/>
            <person name="Weissenbach J."/>
            <person name="Jetten M.S.M."/>
            <person name="Strous M."/>
        </authorList>
    </citation>
    <scope>NUCLEOTIDE SEQUENCE [LARGE SCALE GENOMIC DNA]</scope>
</reference>
<dbReference type="InterPro" id="IPR036621">
    <property type="entry name" value="Anticodon-bd_dom_sf"/>
</dbReference>
<dbReference type="CDD" id="cd00779">
    <property type="entry name" value="ProRS_core_prok"/>
    <property type="match status" value="1"/>
</dbReference>
<evidence type="ECO:0000256" key="8">
    <source>
        <dbReference type="ARBA" id="ARBA00023146"/>
    </source>
</evidence>
<keyword evidence="3 10" id="KW-0963">Cytoplasm</keyword>
<dbReference type="InterPro" id="IPR050062">
    <property type="entry name" value="Pro-tRNA_synthetase"/>
</dbReference>
<evidence type="ECO:0000259" key="11">
    <source>
        <dbReference type="PROSITE" id="PS50862"/>
    </source>
</evidence>
<dbReference type="InterPro" id="IPR044140">
    <property type="entry name" value="ProRS_anticodon_short"/>
</dbReference>
<dbReference type="GO" id="GO:0005829">
    <property type="term" value="C:cytosol"/>
    <property type="evidence" value="ECO:0007669"/>
    <property type="project" value="TreeGrafter"/>
</dbReference>
<dbReference type="InterPro" id="IPR006195">
    <property type="entry name" value="aa-tRNA-synth_II"/>
</dbReference>
<dbReference type="Gene3D" id="3.30.930.10">
    <property type="entry name" value="Bira Bifunctional Protein, Domain 2"/>
    <property type="match status" value="2"/>
</dbReference>
<dbReference type="GO" id="GO:0004827">
    <property type="term" value="F:proline-tRNA ligase activity"/>
    <property type="evidence" value="ECO:0007669"/>
    <property type="project" value="UniProtKB-UniRule"/>
</dbReference>
<dbReference type="HAMAP" id="MF_01569">
    <property type="entry name" value="Pro_tRNA_synth_type1"/>
    <property type="match status" value="1"/>
</dbReference>
<keyword evidence="7 10" id="KW-0648">Protein biosynthesis</keyword>
<dbReference type="PRINTS" id="PR01046">
    <property type="entry name" value="TRNASYNTHPRO"/>
</dbReference>
<dbReference type="EMBL" id="FP565575">
    <property type="protein sequence ID" value="CBE69542.1"/>
    <property type="molecule type" value="Genomic_DNA"/>
</dbReference>
<dbReference type="PANTHER" id="PTHR42753">
    <property type="entry name" value="MITOCHONDRIAL RIBOSOME PROTEIN L39/PROLYL-TRNA LIGASE FAMILY MEMBER"/>
    <property type="match status" value="1"/>
</dbReference>
<comment type="subcellular location">
    <subcellularLocation>
        <location evidence="1 10">Cytoplasm</location>
    </subcellularLocation>
</comment>
<keyword evidence="8 10" id="KW-0030">Aminoacyl-tRNA synthetase</keyword>
<dbReference type="PATRIC" id="fig|671143.5.peg.2169"/>
<keyword evidence="6 10" id="KW-0067">ATP-binding</keyword>
<dbReference type="KEGG" id="mox:DAMO_2469"/>
<evidence type="ECO:0000256" key="4">
    <source>
        <dbReference type="ARBA" id="ARBA00022598"/>
    </source>
</evidence>
<dbReference type="Pfam" id="PF03129">
    <property type="entry name" value="HGTP_anticodon"/>
    <property type="match status" value="1"/>
</dbReference>
<evidence type="ECO:0000256" key="3">
    <source>
        <dbReference type="ARBA" id="ARBA00022490"/>
    </source>
</evidence>
<gene>
    <name evidence="10 12" type="primary">proS</name>
    <name evidence="12" type="ORF">DAMO_2469</name>
</gene>
<dbReference type="GO" id="GO:0006433">
    <property type="term" value="P:prolyl-tRNA aminoacylation"/>
    <property type="evidence" value="ECO:0007669"/>
    <property type="project" value="UniProtKB-UniRule"/>
</dbReference>
<evidence type="ECO:0000256" key="6">
    <source>
        <dbReference type="ARBA" id="ARBA00022840"/>
    </source>
</evidence>
<dbReference type="SUPFAM" id="SSF55826">
    <property type="entry name" value="YbaK/ProRS associated domain"/>
    <property type="match status" value="1"/>
</dbReference>
<dbReference type="Gene3D" id="3.90.960.10">
    <property type="entry name" value="YbaK/aminoacyl-tRNA synthetase-associated domain"/>
    <property type="match status" value="1"/>
</dbReference>
<dbReference type="GO" id="GO:0005524">
    <property type="term" value="F:ATP binding"/>
    <property type="evidence" value="ECO:0007669"/>
    <property type="project" value="UniProtKB-UniRule"/>
</dbReference>
<dbReference type="SUPFAM" id="SSF55681">
    <property type="entry name" value="Class II aaRS and biotin synthetases"/>
    <property type="match status" value="1"/>
</dbReference>
<dbReference type="PROSITE" id="PS50862">
    <property type="entry name" value="AA_TRNA_LIGASE_II"/>
    <property type="match status" value="1"/>
</dbReference>
<protein>
    <recommendedName>
        <fullName evidence="10">Proline--tRNA ligase</fullName>
        <ecNumber evidence="10">6.1.1.15</ecNumber>
    </recommendedName>
    <alternativeName>
        <fullName evidence="10">Prolyl-tRNA synthetase</fullName>
        <shortName evidence="10">ProRS</shortName>
    </alternativeName>
</protein>
<dbReference type="InterPro" id="IPR004500">
    <property type="entry name" value="Pro-tRNA-synth_IIa_bac-type"/>
</dbReference>
<dbReference type="InterPro" id="IPR033730">
    <property type="entry name" value="ProRS_core_prok"/>
</dbReference>
<dbReference type="NCBIfam" id="TIGR00409">
    <property type="entry name" value="proS_fam_II"/>
    <property type="match status" value="1"/>
</dbReference>
<dbReference type="CDD" id="cd04334">
    <property type="entry name" value="ProRS-INS"/>
    <property type="match status" value="1"/>
</dbReference>
<evidence type="ECO:0000256" key="9">
    <source>
        <dbReference type="ARBA" id="ARBA00047671"/>
    </source>
</evidence>
<dbReference type="Pfam" id="PF04073">
    <property type="entry name" value="tRNA_edit"/>
    <property type="match status" value="1"/>
</dbReference>
<dbReference type="InterPro" id="IPR004154">
    <property type="entry name" value="Anticodon-bd"/>
</dbReference>
<dbReference type="InterPro" id="IPR045864">
    <property type="entry name" value="aa-tRNA-synth_II/BPL/LPL"/>
</dbReference>
<accession>D5MJF7</accession>
<keyword evidence="4 10" id="KW-0436">Ligase</keyword>
<dbReference type="HOGENOM" id="CLU_016739_0_0_0"/>
<evidence type="ECO:0000256" key="1">
    <source>
        <dbReference type="ARBA" id="ARBA00004496"/>
    </source>
</evidence>
<feature type="domain" description="Aminoacyl-transfer RNA synthetases class-II family profile" evidence="11">
    <location>
        <begin position="46"/>
        <end position="457"/>
    </location>
</feature>
<evidence type="ECO:0000256" key="10">
    <source>
        <dbReference type="HAMAP-Rule" id="MF_01569"/>
    </source>
</evidence>
<dbReference type="SUPFAM" id="SSF52954">
    <property type="entry name" value="Class II aaRS ABD-related"/>
    <property type="match status" value="1"/>
</dbReference>
<dbReference type="EC" id="6.1.1.15" evidence="10"/>
<dbReference type="GO" id="GO:0002161">
    <property type="term" value="F:aminoacyl-tRNA deacylase activity"/>
    <property type="evidence" value="ECO:0007669"/>
    <property type="project" value="InterPro"/>
</dbReference>
<dbReference type="InterPro" id="IPR002314">
    <property type="entry name" value="aa-tRNA-synt_IIb"/>
</dbReference>
<dbReference type="CDD" id="cd00861">
    <property type="entry name" value="ProRS_anticodon_short"/>
    <property type="match status" value="1"/>
</dbReference>
<dbReference type="FunFam" id="3.40.50.800:FF:000011">
    <property type="entry name" value="Proline--tRNA ligase"/>
    <property type="match status" value="1"/>
</dbReference>
<evidence type="ECO:0000256" key="2">
    <source>
        <dbReference type="ARBA" id="ARBA00011738"/>
    </source>
</evidence>
<dbReference type="Gene3D" id="3.40.50.800">
    <property type="entry name" value="Anticodon-binding domain"/>
    <property type="match status" value="1"/>
</dbReference>
<dbReference type="eggNOG" id="COG0442">
    <property type="taxonomic scope" value="Bacteria"/>
</dbReference>
<evidence type="ECO:0000313" key="12">
    <source>
        <dbReference type="EMBL" id="CBE69542.1"/>
    </source>
</evidence>
<comment type="function">
    <text evidence="10">Catalyzes the attachment of proline to tRNA(Pro) in a two-step reaction: proline is first activated by ATP to form Pro-AMP and then transferred to the acceptor end of tRNA(Pro). As ProRS can inadvertently accommodate and process non-cognate amino acids such as alanine and cysteine, to avoid such errors it has two additional distinct editing activities against alanine. One activity is designated as 'pretransfer' editing and involves the tRNA(Pro)-independent hydrolysis of activated Ala-AMP. The other activity is designated 'posttransfer' editing and involves deacylation of mischarged Ala-tRNA(Pro). The misacylated Cys-tRNA(Pro) is not edited by ProRS.</text>
</comment>